<dbReference type="AlphaFoldDB" id="A0A1Y1VMY1"/>
<dbReference type="Proteomes" id="UP000193719">
    <property type="component" value="Unassembled WGS sequence"/>
</dbReference>
<dbReference type="InterPro" id="IPR051620">
    <property type="entry name" value="ORF904-like_C"/>
</dbReference>
<keyword evidence="3" id="KW-1185">Reference proteome</keyword>
<dbReference type="OrthoDB" id="2160677at2759"/>
<reference evidence="2 3" key="2">
    <citation type="submission" date="2016-08" db="EMBL/GenBank/DDBJ databases">
        <title>Pervasive Adenine N6-methylation of Active Genes in Fungi.</title>
        <authorList>
            <consortium name="DOE Joint Genome Institute"/>
            <person name="Mondo S.J."/>
            <person name="Dannebaum R.O."/>
            <person name="Kuo R.C."/>
            <person name="Labutti K."/>
            <person name="Haridas S."/>
            <person name="Kuo A."/>
            <person name="Salamov A."/>
            <person name="Ahrendt S.R."/>
            <person name="Lipzen A."/>
            <person name="Sullivan W."/>
            <person name="Andreopoulos W.B."/>
            <person name="Clum A."/>
            <person name="Lindquist E."/>
            <person name="Daum C."/>
            <person name="Ramamoorthy G.K."/>
            <person name="Gryganskyi A."/>
            <person name="Culley D."/>
            <person name="Magnuson J.K."/>
            <person name="James T.Y."/>
            <person name="O'Malley M.A."/>
            <person name="Stajich J.E."/>
            <person name="Spatafora J.W."/>
            <person name="Visel A."/>
            <person name="Grigoriev I.V."/>
        </authorList>
    </citation>
    <scope>NUCLEOTIDE SEQUENCE [LARGE SCALE GENOMIC DNA]</scope>
    <source>
        <strain evidence="3">finn</strain>
    </source>
</reference>
<dbReference type="PANTHER" id="PTHR35372">
    <property type="entry name" value="ATP BINDING PROTEIN-RELATED"/>
    <property type="match status" value="1"/>
</dbReference>
<dbReference type="PANTHER" id="PTHR35372:SF2">
    <property type="entry name" value="SF3 HELICASE DOMAIN-CONTAINING PROTEIN"/>
    <property type="match status" value="1"/>
</dbReference>
<dbReference type="EMBL" id="MCFH01000001">
    <property type="protein sequence ID" value="ORX60796.1"/>
    <property type="molecule type" value="Genomic_DNA"/>
</dbReference>
<evidence type="ECO:0008006" key="4">
    <source>
        <dbReference type="Google" id="ProtNLM"/>
    </source>
</evidence>
<keyword evidence="1" id="KW-0378">Hydrolase</keyword>
<reference evidence="2 3" key="1">
    <citation type="submission" date="2016-08" db="EMBL/GenBank/DDBJ databases">
        <title>Genomes of anaerobic fungi encode conserved fungal cellulosomes for biomass hydrolysis.</title>
        <authorList>
            <consortium name="DOE Joint Genome Institute"/>
            <person name="Haitjema C.H."/>
            <person name="Gilmore S.P."/>
            <person name="Henske J.K."/>
            <person name="Solomon K.V."/>
            <person name="De Groot R."/>
            <person name="Kuo A."/>
            <person name="Mondo S.J."/>
            <person name="Salamov A.A."/>
            <person name="Labutti K."/>
            <person name="Zhao Z."/>
            <person name="Chiniquy J."/>
            <person name="Barry K."/>
            <person name="Brewer H.M."/>
            <person name="Purvine S.O."/>
            <person name="Wright A.T."/>
            <person name="Boxma B."/>
            <person name="Van Alen T."/>
            <person name="Hackstein J.H."/>
            <person name="Baker S.E."/>
            <person name="Grigoriev I.V."/>
            <person name="O'Malley M.A."/>
        </authorList>
    </citation>
    <scope>NUCLEOTIDE SEQUENCE [LARGE SCALE GENOMIC DNA]</scope>
    <source>
        <strain evidence="3">finn</strain>
    </source>
</reference>
<name>A0A1Y1VMY1_9FUNG</name>
<evidence type="ECO:0000313" key="3">
    <source>
        <dbReference type="Proteomes" id="UP000193719"/>
    </source>
</evidence>
<dbReference type="GO" id="GO:0016787">
    <property type="term" value="F:hydrolase activity"/>
    <property type="evidence" value="ECO:0007669"/>
    <property type="project" value="UniProtKB-KW"/>
</dbReference>
<sequence length="134" mass="14995">MAPRPGKPSDFCLKGTGYSFQEVTCSDGPKLSKILQFLKNLFVEEEVIDYVLKLLASTLTPVNKLRSLVFFMGNGRNGKTALSNIFKYDLGEYAAIPNVSLFLGKFVSLEKLNPHMVELNNVHVIIVKNQILKM</sequence>
<protein>
    <recommendedName>
        <fullName evidence="4">SF3 helicase domain-containing protein</fullName>
    </recommendedName>
</protein>
<evidence type="ECO:0000313" key="2">
    <source>
        <dbReference type="EMBL" id="ORX60796.1"/>
    </source>
</evidence>
<gene>
    <name evidence="2" type="ORF">BCR36DRAFT_439047</name>
</gene>
<organism evidence="2 3">
    <name type="scientific">Piromyces finnis</name>
    <dbReference type="NCBI Taxonomy" id="1754191"/>
    <lineage>
        <taxon>Eukaryota</taxon>
        <taxon>Fungi</taxon>
        <taxon>Fungi incertae sedis</taxon>
        <taxon>Chytridiomycota</taxon>
        <taxon>Chytridiomycota incertae sedis</taxon>
        <taxon>Neocallimastigomycetes</taxon>
        <taxon>Neocallimastigales</taxon>
        <taxon>Neocallimastigaceae</taxon>
        <taxon>Piromyces</taxon>
    </lineage>
</organism>
<evidence type="ECO:0000256" key="1">
    <source>
        <dbReference type="ARBA" id="ARBA00022801"/>
    </source>
</evidence>
<accession>A0A1Y1VMY1</accession>
<dbReference type="STRING" id="1754191.A0A1Y1VMY1"/>
<comment type="caution">
    <text evidence="2">The sequence shown here is derived from an EMBL/GenBank/DDBJ whole genome shotgun (WGS) entry which is preliminary data.</text>
</comment>
<proteinExistence type="predicted"/>